<dbReference type="OrthoDB" id="719343at2"/>
<accession>A0A250I8A9</accession>
<organism evidence="1 2">
    <name type="scientific">Melittangium boletus DSM 14713</name>
    <dbReference type="NCBI Taxonomy" id="1294270"/>
    <lineage>
        <taxon>Bacteria</taxon>
        <taxon>Pseudomonadati</taxon>
        <taxon>Myxococcota</taxon>
        <taxon>Myxococcia</taxon>
        <taxon>Myxococcales</taxon>
        <taxon>Cystobacterineae</taxon>
        <taxon>Archangiaceae</taxon>
        <taxon>Melittangium</taxon>
    </lineage>
</organism>
<name>A0A250I8A9_9BACT</name>
<gene>
    <name evidence="1" type="ORF">MEBOL_001549</name>
</gene>
<protein>
    <submittedName>
        <fullName evidence="1">Uncharacterized protein</fullName>
    </submittedName>
</protein>
<dbReference type="EMBL" id="CP022163">
    <property type="protein sequence ID" value="ATB28104.1"/>
    <property type="molecule type" value="Genomic_DNA"/>
</dbReference>
<keyword evidence="2" id="KW-1185">Reference proteome</keyword>
<sequence length="783" mass="86528">MSLLSEVKTVLDKLGRAGWRNYLLETQGLDICAADLAAELSRDLNVNRAIDGFDDFAPQGRRAIEPGDPARSLLYHALASPDVRPALPDSAYPSWTDLDCLENYIYGLAPFSEADLKDAVVAVFAYEYRAREVSTHRQHADLAFSRTGLARVGTGEALYKAPERAYTPITVDPGNIAVLPARYGVFLAKWRSGAHAELSLLGDEVAGDAGRKFLYPIRKLFAGPECLPGRTLSVQFAESHRSEKIRRIIQRAPGARVPEGLDINRAPYFRESPDPELVRMTPVGATVMISAPPAPLVREAWQVNSKTGAKERARFIVPPRDNLLGQPINRHYTAFMILGSRLDAAAEKIQGLLHLKNVVPRNAPEFVHIRRQVNPDQSMTDLNQEFPSYDGLANKIDAGDYEAALFEDGVCDGCVAAFVDGLGRELPARPAFSVVAAPSFFPRATELDLENWTEKHPNQFEEGSAQPLCEGRHYVNPHIRLPQRDGLPSDTRAFGVDDSVVAVVGRPYGGPNRPPEKQPLVYSTHFLPDAGSNEFFPGWDVTVADDREGVKKEGLFEHGLYYTTFGLGSPYPEDVKFCSAANGFWPSASPDAARTFHRVDTPTSILLLDRELGHHPQHPEVLSGQVKSEPGWDGGYGPFFQAHGAQAGVNYGNLSHTDYITASLEQRFGRALFADLTSDVLIERMACHRKCIETIDKRPQGTAQVNTTNYWMITAEERDWDTVPGSELKGRGYLFEYALATKDNPEDVAGQYDRAWQAIQPTIYRCEVTVDGVVRTSLRTLPA</sequence>
<evidence type="ECO:0000313" key="1">
    <source>
        <dbReference type="EMBL" id="ATB28104.1"/>
    </source>
</evidence>
<reference evidence="1 2" key="1">
    <citation type="submission" date="2017-06" db="EMBL/GenBank/DDBJ databases">
        <authorList>
            <person name="Kim H.J."/>
            <person name="Triplett B.A."/>
        </authorList>
    </citation>
    <scope>NUCLEOTIDE SEQUENCE [LARGE SCALE GENOMIC DNA]</scope>
    <source>
        <strain evidence="1 2">DSM 14713</strain>
    </source>
</reference>
<proteinExistence type="predicted"/>
<evidence type="ECO:0000313" key="2">
    <source>
        <dbReference type="Proteomes" id="UP000217289"/>
    </source>
</evidence>
<dbReference type="Proteomes" id="UP000217289">
    <property type="component" value="Chromosome"/>
</dbReference>
<dbReference type="AlphaFoldDB" id="A0A250I8A9"/>
<dbReference type="KEGG" id="mbd:MEBOL_001549"/>
<dbReference type="RefSeq" id="WP_095976820.1">
    <property type="nucleotide sequence ID" value="NZ_CP022163.1"/>
</dbReference>